<sequence length="364" mass="42323">MLVSVPKRYYDLQRLHFQESNFRSGLSGVQMTMFGGTSTLGSTFGGMMTRMGSQAIYPYRQMGSLWDDRFKELKTTADLGYKTYVRLTDFTSEKEIAYTMRDSNVVVSCIGSHVWSKRDKDFEDANIRVPMAIAKAAKNSKKVKRFIYLSAAGADPNSHSRRLRTKWLGEQEVKEIYPEVTILRPTYIFNLLHTNVTISGKWGMQMKMFNRMNWLPEGMNSKCQPVFVNDIALAMLNCLKMEETIGQTYDLGGPNILTYEEIYEQLFNQAGIKPYTTVVKLEDAYEYYHYKWWQSFYRQLFRTWLTPEFMTIEAQDLVCNPNNKGFEDLLIKPVSFGKKVPEYAQDVYWQYNAQDVTKREGANN</sequence>
<accession>A0A078B4B5</accession>
<dbReference type="OrthoDB" id="310147at2759"/>
<evidence type="ECO:0000313" key="1">
    <source>
        <dbReference type="EMBL" id="CDW89096.1"/>
    </source>
</evidence>
<protein>
    <submittedName>
        <fullName evidence="1">Uncharacterized protein</fullName>
    </submittedName>
</protein>
<name>A0A078B4B5_STYLE</name>
<dbReference type="OMA" id="PEDQFTN"/>
<reference evidence="1 2" key="1">
    <citation type="submission" date="2014-06" db="EMBL/GenBank/DDBJ databases">
        <authorList>
            <person name="Swart Estienne"/>
        </authorList>
    </citation>
    <scope>NUCLEOTIDE SEQUENCE [LARGE SCALE GENOMIC DNA]</scope>
    <source>
        <strain evidence="1 2">130c</strain>
    </source>
</reference>
<dbReference type="EMBL" id="CCKQ01017225">
    <property type="protein sequence ID" value="CDW89096.1"/>
    <property type="molecule type" value="Genomic_DNA"/>
</dbReference>
<dbReference type="AlphaFoldDB" id="A0A078B4B5"/>
<dbReference type="InterPro" id="IPR036291">
    <property type="entry name" value="NAD(P)-bd_dom_sf"/>
</dbReference>
<dbReference type="PANTHER" id="PTHR12126:SF11">
    <property type="entry name" value="NADH DEHYDROGENASE [UBIQUINONE] 1 ALPHA SUBCOMPLEX SUBUNIT 9, MITOCHONDRIAL"/>
    <property type="match status" value="1"/>
</dbReference>
<dbReference type="InParanoid" id="A0A078B4B5"/>
<dbReference type="PANTHER" id="PTHR12126">
    <property type="entry name" value="NADH-UBIQUINONE OXIDOREDUCTASE 39 KDA SUBUNIT-RELATED"/>
    <property type="match status" value="1"/>
</dbReference>
<dbReference type="Proteomes" id="UP000039865">
    <property type="component" value="Unassembled WGS sequence"/>
</dbReference>
<evidence type="ECO:0000313" key="2">
    <source>
        <dbReference type="Proteomes" id="UP000039865"/>
    </source>
</evidence>
<organism evidence="1 2">
    <name type="scientific">Stylonychia lemnae</name>
    <name type="common">Ciliate</name>
    <dbReference type="NCBI Taxonomy" id="5949"/>
    <lineage>
        <taxon>Eukaryota</taxon>
        <taxon>Sar</taxon>
        <taxon>Alveolata</taxon>
        <taxon>Ciliophora</taxon>
        <taxon>Intramacronucleata</taxon>
        <taxon>Spirotrichea</taxon>
        <taxon>Stichotrichia</taxon>
        <taxon>Sporadotrichida</taxon>
        <taxon>Oxytrichidae</taxon>
        <taxon>Stylonychinae</taxon>
        <taxon>Stylonychia</taxon>
    </lineage>
</organism>
<dbReference type="SUPFAM" id="SSF51735">
    <property type="entry name" value="NAD(P)-binding Rossmann-fold domains"/>
    <property type="match status" value="1"/>
</dbReference>
<dbReference type="Gene3D" id="3.40.50.720">
    <property type="entry name" value="NAD(P)-binding Rossmann-like Domain"/>
    <property type="match status" value="1"/>
</dbReference>
<gene>
    <name evidence="1" type="primary">Contig16251.g17312</name>
    <name evidence="1" type="ORF">STYLEM_18225</name>
</gene>
<dbReference type="GO" id="GO:0005739">
    <property type="term" value="C:mitochondrion"/>
    <property type="evidence" value="ECO:0007669"/>
    <property type="project" value="TreeGrafter"/>
</dbReference>
<keyword evidence="2" id="KW-1185">Reference proteome</keyword>
<dbReference type="GO" id="GO:0044877">
    <property type="term" value="F:protein-containing complex binding"/>
    <property type="evidence" value="ECO:0007669"/>
    <property type="project" value="TreeGrafter"/>
</dbReference>
<proteinExistence type="predicted"/>
<dbReference type="InterPro" id="IPR051207">
    <property type="entry name" value="ComplexI_NDUFA9_subunit"/>
</dbReference>